<dbReference type="Pfam" id="PF09100">
    <property type="entry name" value="Qn_am_d_aIV"/>
    <property type="match status" value="1"/>
</dbReference>
<dbReference type="eggNOG" id="COG2010">
    <property type="taxonomic scope" value="Bacteria"/>
</dbReference>
<evidence type="ECO:0000256" key="1">
    <source>
        <dbReference type="SAM" id="SignalP"/>
    </source>
</evidence>
<gene>
    <name evidence="6" type="ORF">C882_1485</name>
</gene>
<feature type="chain" id="PRO_5003929419" evidence="1">
    <location>
        <begin position="22"/>
        <end position="518"/>
    </location>
</feature>
<dbReference type="Gene3D" id="2.60.40.10">
    <property type="entry name" value="Immunoglobulins"/>
    <property type="match status" value="2"/>
</dbReference>
<feature type="domain" description="Quinohemoprotein amine dehydrogenase alpha subunit" evidence="5">
    <location>
        <begin position="193"/>
        <end position="296"/>
    </location>
</feature>
<dbReference type="InterPro" id="IPR036718">
    <property type="entry name" value="H-AmDH_asu_dom2_sf"/>
</dbReference>
<dbReference type="PATRIC" id="fig|1238182.3.peg.3699"/>
<dbReference type="Gene3D" id="1.10.760.10">
    <property type="entry name" value="Cytochrome c-like domain"/>
    <property type="match status" value="1"/>
</dbReference>
<dbReference type="Gene3D" id="2.40.128.120">
    <property type="entry name" value="Quinohemoprotein amine dehydrogenase alpha subunit, domain 2"/>
    <property type="match status" value="1"/>
</dbReference>
<dbReference type="InterPro" id="IPR015184">
    <property type="entry name" value="QH-AmDH_asu_dom_IV"/>
</dbReference>
<reference evidence="6 7" key="1">
    <citation type="journal article" date="2013" name="Genome Announc.">
        <title>Draft Genome Sequence of an Alphaproteobacterium, Caenispirillum salinarum AK4(T), Isolated from a Solar Saltern.</title>
        <authorList>
            <person name="Khatri I."/>
            <person name="Singh A."/>
            <person name="Korpole S."/>
            <person name="Pinnaka A.K."/>
            <person name="Subramanian S."/>
        </authorList>
    </citation>
    <scope>NUCLEOTIDE SEQUENCE [LARGE SCALE GENOMIC DNA]</scope>
    <source>
        <strain evidence="6 7">AK4</strain>
    </source>
</reference>
<evidence type="ECO:0000259" key="2">
    <source>
        <dbReference type="Pfam" id="PF09098"/>
    </source>
</evidence>
<name>K9GSF6_9PROT</name>
<keyword evidence="7" id="KW-1185">Reference proteome</keyword>
<evidence type="ECO:0000313" key="6">
    <source>
        <dbReference type="EMBL" id="EKV27639.1"/>
    </source>
</evidence>
<dbReference type="AlphaFoldDB" id="K9GSF6"/>
<dbReference type="GO" id="GO:0009055">
    <property type="term" value="F:electron transfer activity"/>
    <property type="evidence" value="ECO:0007669"/>
    <property type="project" value="InterPro"/>
</dbReference>
<dbReference type="InterPro" id="IPR009111">
    <property type="entry name" value="QH-AmDH_asu_dom2"/>
</dbReference>
<accession>K9GSF6</accession>
<evidence type="ECO:0000259" key="3">
    <source>
        <dbReference type="Pfam" id="PF09099"/>
    </source>
</evidence>
<dbReference type="Pfam" id="PF14930">
    <property type="entry name" value="Qn_am_d_aII"/>
    <property type="match status" value="1"/>
</dbReference>
<feature type="domain" description="Quinohemoprotein amine dehydrogenase alpha subunit" evidence="4">
    <location>
        <begin position="386"/>
        <end position="517"/>
    </location>
</feature>
<evidence type="ECO:0000313" key="7">
    <source>
        <dbReference type="Proteomes" id="UP000009881"/>
    </source>
</evidence>
<dbReference type="InterPro" id="IPR023887">
    <property type="entry name" value="QH-AmDH_asu"/>
</dbReference>
<dbReference type="Pfam" id="PF09099">
    <property type="entry name" value="Qn_am_d_aIII"/>
    <property type="match status" value="1"/>
</dbReference>
<dbReference type="NCBIfam" id="TIGR03908">
    <property type="entry name" value="QH_alpha"/>
    <property type="match status" value="1"/>
</dbReference>
<dbReference type="Proteomes" id="UP000009881">
    <property type="component" value="Unassembled WGS sequence"/>
</dbReference>
<evidence type="ECO:0000259" key="5">
    <source>
        <dbReference type="Pfam" id="PF14930"/>
    </source>
</evidence>
<dbReference type="STRING" id="1238182.C882_1485"/>
<dbReference type="InterPro" id="IPR036909">
    <property type="entry name" value="Cyt_c-like_dom_sf"/>
</dbReference>
<dbReference type="GO" id="GO:0020037">
    <property type="term" value="F:heme binding"/>
    <property type="evidence" value="ECO:0007669"/>
    <property type="project" value="InterPro"/>
</dbReference>
<proteinExistence type="predicted"/>
<feature type="signal peptide" evidence="1">
    <location>
        <begin position="1"/>
        <end position="21"/>
    </location>
</feature>
<dbReference type="SUPFAM" id="SSF46626">
    <property type="entry name" value="Cytochrome c"/>
    <property type="match status" value="2"/>
</dbReference>
<dbReference type="SUPFAM" id="SSF69298">
    <property type="entry name" value="Quinohemoprotein amine dehydrogenase A chain, domain 3"/>
    <property type="match status" value="1"/>
</dbReference>
<evidence type="ECO:0000259" key="4">
    <source>
        <dbReference type="Pfam" id="PF09100"/>
    </source>
</evidence>
<dbReference type="SUPFAM" id="SSF81296">
    <property type="entry name" value="E set domains"/>
    <property type="match status" value="2"/>
</dbReference>
<feature type="domain" description="Quinohemoprotein amine dehydrogenase alpha subunit haem binding" evidence="2">
    <location>
        <begin position="24"/>
        <end position="186"/>
    </location>
</feature>
<organism evidence="6 7">
    <name type="scientific">Caenispirillum salinarum AK4</name>
    <dbReference type="NCBI Taxonomy" id="1238182"/>
    <lineage>
        <taxon>Bacteria</taxon>
        <taxon>Pseudomonadati</taxon>
        <taxon>Pseudomonadota</taxon>
        <taxon>Alphaproteobacteria</taxon>
        <taxon>Rhodospirillales</taxon>
        <taxon>Novispirillaceae</taxon>
        <taxon>Caenispirillum</taxon>
    </lineage>
</organism>
<dbReference type="InterPro" id="IPR015183">
    <property type="entry name" value="QH-AmDH_asu_dom_III"/>
</dbReference>
<keyword evidence="1" id="KW-0732">Signal</keyword>
<feature type="domain" description="Quinohemoprotein amine dehydrogenase alpha subunit" evidence="3">
    <location>
        <begin position="301"/>
        <end position="380"/>
    </location>
</feature>
<protein>
    <submittedName>
        <fullName evidence="6">Quinohemoprotein amine dehydrogenase 60 kDa subunit</fullName>
    </submittedName>
</protein>
<dbReference type="Pfam" id="PF09098">
    <property type="entry name" value="Dehyd-heme_bind"/>
    <property type="match status" value="1"/>
</dbReference>
<dbReference type="InterPro" id="IPR014756">
    <property type="entry name" value="Ig_E-set"/>
</dbReference>
<dbReference type="EMBL" id="ANHY01000019">
    <property type="protein sequence ID" value="EKV27639.1"/>
    <property type="molecule type" value="Genomic_DNA"/>
</dbReference>
<comment type="caution">
    <text evidence="6">The sequence shown here is derived from an EMBL/GenBank/DDBJ whole genome shotgun (WGS) entry which is preliminary data.</text>
</comment>
<sequence>MTVLSGALLVGALALVPSAQAADGPALLEAKCASCHAENGDGTYTRIDAGRRTPEGWLMTLVRMERNHDVKLTAEERRTLVRHLADTRGLSVAETEGSRYILEKNPIAWDEGPTQEMTEMCSRCHSWARVALQRRTKEDWAKLMHFHLGQFPTAEYQALARDRAWWDIAQNQMVDELAERFPLGKAPEASTADLSGTWSVAGVQRGQGPYHGTMTVSPKDGGMLDVMVDLTYENGTEVTQAGTGMLYGAGEWRASLTGAGTQLRQVMALSEDGETLTGRWFDADQDVIGGAMTAVKTDADPRVIAVAPSHLRQGATTRVTVAGVGLNGDPDFGEGVTATVVERTPEMMVLDVAADSAAQAGPRDVSIGGQSMDDAFVVYDGIDRLTVEPAVTFARVGGNGGPIPKVPAQFEAIGWMNGPDGQPNTEDDIRIGAMPAEWKTDNFDATAAALDDAKYAGQIGDGGLFVPGPAGPNPARVKGTNNVGNLSVIASVFDGGREVEATGQLYVTVQRFVDPPIR</sequence>
<dbReference type="InterPro" id="IPR015182">
    <property type="entry name" value="QH-AmDH_asu_heme-bd_dom"/>
</dbReference>
<dbReference type="InterPro" id="IPR013783">
    <property type="entry name" value="Ig-like_fold"/>
</dbReference>